<evidence type="ECO:0000256" key="1">
    <source>
        <dbReference type="ARBA" id="ARBA00022478"/>
    </source>
</evidence>
<feature type="domain" description="Toprim" evidence="15">
    <location>
        <begin position="256"/>
        <end position="338"/>
    </location>
</feature>
<dbReference type="PIRSF" id="PIRSF002811">
    <property type="entry name" value="DnaG"/>
    <property type="match status" value="1"/>
</dbReference>
<dbReference type="Gene3D" id="3.90.580.10">
    <property type="entry name" value="Zinc finger, CHC2-type domain"/>
    <property type="match status" value="1"/>
</dbReference>
<comment type="caution">
    <text evidence="16">The sequence shown here is derived from an EMBL/GenBank/DDBJ whole genome shotgun (WGS) entry which is preliminary data.</text>
</comment>
<dbReference type="AlphaFoldDB" id="A0A1F6TI59"/>
<evidence type="ECO:0000259" key="15">
    <source>
        <dbReference type="PROSITE" id="PS50880"/>
    </source>
</evidence>
<protein>
    <recommendedName>
        <fullName evidence="12 13">DNA primase</fullName>
        <ecNumber evidence="12">2.7.7.101</ecNumber>
    </recommendedName>
</protein>
<proteinExistence type="inferred from homology"/>
<keyword evidence="5 12" id="KW-0235">DNA replication</keyword>
<evidence type="ECO:0000256" key="5">
    <source>
        <dbReference type="ARBA" id="ARBA00022705"/>
    </source>
</evidence>
<dbReference type="Pfam" id="PF08278">
    <property type="entry name" value="DnaG_DnaB_bind"/>
    <property type="match status" value="1"/>
</dbReference>
<evidence type="ECO:0000256" key="7">
    <source>
        <dbReference type="ARBA" id="ARBA00022771"/>
    </source>
</evidence>
<dbReference type="Pfam" id="PF10410">
    <property type="entry name" value="DnaB_bind"/>
    <property type="match status" value="1"/>
</dbReference>
<dbReference type="PANTHER" id="PTHR30313">
    <property type="entry name" value="DNA PRIMASE"/>
    <property type="match status" value="1"/>
</dbReference>
<dbReference type="InterPro" id="IPR013173">
    <property type="entry name" value="DNA_primase_DnaG_DnaB-bd_dom"/>
</dbReference>
<dbReference type="InterPro" id="IPR006171">
    <property type="entry name" value="TOPRIM_dom"/>
</dbReference>
<dbReference type="InterPro" id="IPR034151">
    <property type="entry name" value="TOPRIM_DnaG_bac"/>
</dbReference>
<dbReference type="InterPro" id="IPR036977">
    <property type="entry name" value="DNA_primase_Znf_CHC2"/>
</dbReference>
<dbReference type="GO" id="GO:0005737">
    <property type="term" value="C:cytoplasm"/>
    <property type="evidence" value="ECO:0007669"/>
    <property type="project" value="TreeGrafter"/>
</dbReference>
<evidence type="ECO:0000313" key="17">
    <source>
        <dbReference type="Proteomes" id="UP000177925"/>
    </source>
</evidence>
<keyword evidence="2 12" id="KW-0639">Primosome</keyword>
<dbReference type="CDD" id="cd03364">
    <property type="entry name" value="TOPRIM_DnaG_primases"/>
    <property type="match status" value="1"/>
</dbReference>
<evidence type="ECO:0000256" key="12">
    <source>
        <dbReference type="HAMAP-Rule" id="MF_00974"/>
    </source>
</evidence>
<evidence type="ECO:0000256" key="6">
    <source>
        <dbReference type="ARBA" id="ARBA00022723"/>
    </source>
</evidence>
<dbReference type="HAMAP" id="MF_00974">
    <property type="entry name" value="DNA_primase_DnaG"/>
    <property type="match status" value="1"/>
</dbReference>
<evidence type="ECO:0000256" key="2">
    <source>
        <dbReference type="ARBA" id="ARBA00022515"/>
    </source>
</evidence>
<dbReference type="InterPro" id="IPR050219">
    <property type="entry name" value="DnaG_primase"/>
</dbReference>
<dbReference type="InterPro" id="IPR019475">
    <property type="entry name" value="DNA_primase_DnaB-bd"/>
</dbReference>
<keyword evidence="9" id="KW-0460">Magnesium</keyword>
<reference evidence="16 17" key="1">
    <citation type="journal article" date="2016" name="Nat. Commun.">
        <title>Thousands of microbial genomes shed light on interconnected biogeochemical processes in an aquifer system.</title>
        <authorList>
            <person name="Anantharaman K."/>
            <person name="Brown C.T."/>
            <person name="Hug L.A."/>
            <person name="Sharon I."/>
            <person name="Castelle C.J."/>
            <person name="Probst A.J."/>
            <person name="Thomas B.C."/>
            <person name="Singh A."/>
            <person name="Wilkins M.J."/>
            <person name="Karaoz U."/>
            <person name="Brodie E.L."/>
            <person name="Williams K.H."/>
            <person name="Hubbard S.S."/>
            <person name="Banfield J.F."/>
        </authorList>
    </citation>
    <scope>NUCLEOTIDE SEQUENCE [LARGE SCALE GENOMIC DNA]</scope>
</reference>
<dbReference type="EMBL" id="MFSS01000012">
    <property type="protein sequence ID" value="OGI44802.1"/>
    <property type="molecule type" value="Genomic_DNA"/>
</dbReference>
<dbReference type="Pfam" id="PF13155">
    <property type="entry name" value="Toprim_2"/>
    <property type="match status" value="1"/>
</dbReference>
<dbReference type="GO" id="GO:0000428">
    <property type="term" value="C:DNA-directed RNA polymerase complex"/>
    <property type="evidence" value="ECO:0007669"/>
    <property type="project" value="UniProtKB-KW"/>
</dbReference>
<keyword evidence="7 12" id="KW-0863">Zinc-finger</keyword>
<comment type="domain">
    <text evidence="12">Contains an N-terminal zinc-binding domain, a central core domain that contains the primase activity, and a C-terminal DnaB-binding domain.</text>
</comment>
<dbReference type="Proteomes" id="UP000177925">
    <property type="component" value="Unassembled WGS sequence"/>
</dbReference>
<evidence type="ECO:0000256" key="10">
    <source>
        <dbReference type="ARBA" id="ARBA00023125"/>
    </source>
</evidence>
<dbReference type="InterPro" id="IPR030846">
    <property type="entry name" value="DnaG_bac"/>
</dbReference>
<dbReference type="SUPFAM" id="SSF117023">
    <property type="entry name" value="DNA primase DnaG, C-terminal domain"/>
    <property type="match status" value="1"/>
</dbReference>
<accession>A0A1F6TI59</accession>
<dbReference type="Pfam" id="PF01807">
    <property type="entry name" value="Zn_ribbon_DnaG"/>
    <property type="match status" value="1"/>
</dbReference>
<gene>
    <name evidence="12" type="primary">dnaG</name>
    <name evidence="16" type="ORF">A2150_06035</name>
</gene>
<keyword evidence="8 12" id="KW-0862">Zinc</keyword>
<evidence type="ECO:0000256" key="14">
    <source>
        <dbReference type="PIRSR" id="PIRSR002811-1"/>
    </source>
</evidence>
<comment type="subunit">
    <text evidence="12">Monomer. Interacts with DnaB.</text>
</comment>
<dbReference type="GO" id="GO:0008270">
    <property type="term" value="F:zinc ion binding"/>
    <property type="evidence" value="ECO:0007669"/>
    <property type="project" value="UniProtKB-UniRule"/>
</dbReference>
<dbReference type="SMART" id="SM00493">
    <property type="entry name" value="TOPRIM"/>
    <property type="match status" value="1"/>
</dbReference>
<dbReference type="GO" id="GO:0006269">
    <property type="term" value="P:DNA replication, synthesis of primer"/>
    <property type="evidence" value="ECO:0007669"/>
    <property type="project" value="UniProtKB-UniRule"/>
</dbReference>
<dbReference type="Gene3D" id="1.10.860.10">
    <property type="entry name" value="DNAb Helicase, Chain A"/>
    <property type="match status" value="1"/>
</dbReference>
<dbReference type="InterPro" id="IPR037068">
    <property type="entry name" value="DNA_primase_core_N_sf"/>
</dbReference>
<evidence type="ECO:0000256" key="9">
    <source>
        <dbReference type="ARBA" id="ARBA00022842"/>
    </source>
</evidence>
<evidence type="ECO:0000256" key="3">
    <source>
        <dbReference type="ARBA" id="ARBA00022679"/>
    </source>
</evidence>
<evidence type="ECO:0000256" key="8">
    <source>
        <dbReference type="ARBA" id="ARBA00022833"/>
    </source>
</evidence>
<keyword evidence="6 12" id="KW-0479">Metal-binding</keyword>
<comment type="catalytic activity">
    <reaction evidence="12">
        <text>ssDNA + n NTP = ssDNA/pppN(pN)n-1 hybrid + (n-1) diphosphate.</text>
        <dbReference type="EC" id="2.7.7.101"/>
    </reaction>
</comment>
<dbReference type="SUPFAM" id="SSF56731">
    <property type="entry name" value="DNA primase core"/>
    <property type="match status" value="1"/>
</dbReference>
<name>A0A1F6TI59_9PROT</name>
<dbReference type="SMART" id="SM00400">
    <property type="entry name" value="ZnF_CHCC"/>
    <property type="match status" value="1"/>
</dbReference>
<dbReference type="PANTHER" id="PTHR30313:SF2">
    <property type="entry name" value="DNA PRIMASE"/>
    <property type="match status" value="1"/>
</dbReference>
<dbReference type="GO" id="GO:0003899">
    <property type="term" value="F:DNA-directed RNA polymerase activity"/>
    <property type="evidence" value="ECO:0007669"/>
    <property type="project" value="UniProtKB-UniRule"/>
</dbReference>
<dbReference type="FunFam" id="3.90.580.10:FF:000001">
    <property type="entry name" value="DNA primase"/>
    <property type="match status" value="1"/>
</dbReference>
<dbReference type="EC" id="2.7.7.101" evidence="12"/>
<dbReference type="Gene3D" id="3.40.1360.10">
    <property type="match status" value="1"/>
</dbReference>
<dbReference type="STRING" id="1817758.A2150_06035"/>
<comment type="cofactor">
    <cofactor evidence="12 13 14">
        <name>Zn(2+)</name>
        <dbReference type="ChEBI" id="CHEBI:29105"/>
    </cofactor>
    <text evidence="12 13 14">Binds 1 zinc ion per monomer.</text>
</comment>
<sequence>MGRIPEKFIDELLARVDIVELIDQRVPLKKAGKDYKACCPFHDEKTPSFTVSQTKQFYHCFGCGEHGSAIGFLMRYEHMPFIEAVEELARQVGMEVPAGGQAGKPADDLAPLTGVLQQADRYYRRQLREHPQAHEAIDYLKGRGLSGEIANGFGLGYAPDGWDNVLRALGTDAAAQEALFQAGLLIKKDSGGYYDRFRQRVMFPIHDYRGRIIGFGGRILGSGEPKYLNSPETPLFHKGRELYGLHRARDAIRREQRVLVVEGYMDVVALAQFGIDYAVATLGTATTRDHLERLFRFAPEVVFCFDGDRAGREAAGRALEIALPTLSEGRQVSFLFLPEGEDPDTLVRKEGKEAFSARLAQALSLPDYLFQTLSAQVDLRRLDGRARLAELARPLLSKLPQGVLRQLIFDRLAEITQVDAKNLATLLPGGPVANRPRPAGRAAPHQPMPSLVRLAIALLLHQPGLARQVADPELLRGLERPGMGLLVELIVLLKSRELANAGAIIEHFRDSEHQPHLAKLLTWQHPVLDQDPDRCRAEFGDLIERLRREAIRQQIERLNAKQRVTGANSEEKAELLRLLAELQEFERPTPRS</sequence>
<dbReference type="InterPro" id="IPR002694">
    <property type="entry name" value="Znf_CHC2"/>
</dbReference>
<dbReference type="InterPro" id="IPR016136">
    <property type="entry name" value="DNA_helicase_N/primase_C"/>
</dbReference>
<dbReference type="FunFam" id="3.90.980.10:FF:000001">
    <property type="entry name" value="DNA primase"/>
    <property type="match status" value="1"/>
</dbReference>
<evidence type="ECO:0000256" key="11">
    <source>
        <dbReference type="ARBA" id="ARBA00023163"/>
    </source>
</evidence>
<keyword evidence="3 12" id="KW-0808">Transferase</keyword>
<dbReference type="InterPro" id="IPR006295">
    <property type="entry name" value="DNA_primase_DnaG"/>
</dbReference>
<evidence type="ECO:0000256" key="13">
    <source>
        <dbReference type="PIRNR" id="PIRNR002811"/>
    </source>
</evidence>
<dbReference type="NCBIfam" id="TIGR01391">
    <property type="entry name" value="dnaG"/>
    <property type="match status" value="1"/>
</dbReference>
<dbReference type="Pfam" id="PF08275">
    <property type="entry name" value="DNAG_N"/>
    <property type="match status" value="1"/>
</dbReference>
<dbReference type="PROSITE" id="PS50880">
    <property type="entry name" value="TOPRIM"/>
    <property type="match status" value="1"/>
</dbReference>
<keyword evidence="1 12" id="KW-0240">DNA-directed RNA polymerase</keyword>
<comment type="similarity">
    <text evidence="12 13">Belongs to the DnaG primase family.</text>
</comment>
<dbReference type="Gene3D" id="1.20.50.20">
    <property type="entry name" value="DnaG, RNA polymerase domain, helical bundle"/>
    <property type="match status" value="1"/>
</dbReference>
<keyword evidence="10 12" id="KW-0238">DNA-binding</keyword>
<dbReference type="FunFam" id="3.40.1360.10:FF:000002">
    <property type="entry name" value="DNA primase"/>
    <property type="match status" value="1"/>
</dbReference>
<dbReference type="InterPro" id="IPR013264">
    <property type="entry name" value="DNAG_N"/>
</dbReference>
<organism evidence="16 17">
    <name type="scientific">Candidatus Muproteobacteria bacterium RBG_16_64_11</name>
    <dbReference type="NCBI Taxonomy" id="1817758"/>
    <lineage>
        <taxon>Bacteria</taxon>
        <taxon>Pseudomonadati</taxon>
        <taxon>Pseudomonadota</taxon>
        <taxon>Candidatus Muproteobacteria</taxon>
    </lineage>
</organism>
<evidence type="ECO:0000313" key="16">
    <source>
        <dbReference type="EMBL" id="OGI44802.1"/>
    </source>
</evidence>
<dbReference type="GO" id="GO:1990077">
    <property type="term" value="C:primosome complex"/>
    <property type="evidence" value="ECO:0007669"/>
    <property type="project" value="UniProtKB-KW"/>
</dbReference>
<evidence type="ECO:0000256" key="4">
    <source>
        <dbReference type="ARBA" id="ARBA00022695"/>
    </source>
</evidence>
<keyword evidence="4 12" id="KW-0548">Nucleotidyltransferase</keyword>
<feature type="zinc finger region" description="CHC2-type" evidence="12 14">
    <location>
        <begin position="39"/>
        <end position="63"/>
    </location>
</feature>
<dbReference type="SMART" id="SM00766">
    <property type="entry name" value="DnaG_DnaB_bind"/>
    <property type="match status" value="1"/>
</dbReference>
<dbReference type="SUPFAM" id="SSF57783">
    <property type="entry name" value="Zinc beta-ribbon"/>
    <property type="match status" value="1"/>
</dbReference>
<dbReference type="GO" id="GO:0003677">
    <property type="term" value="F:DNA binding"/>
    <property type="evidence" value="ECO:0007669"/>
    <property type="project" value="UniProtKB-KW"/>
</dbReference>
<keyword evidence="11 12" id="KW-0804">Transcription</keyword>
<comment type="function">
    <text evidence="12 13">RNA polymerase that catalyzes the synthesis of short RNA molecules used as primers for DNA polymerase during DNA replication.</text>
</comment>
<dbReference type="Gene3D" id="3.90.980.10">
    <property type="entry name" value="DNA primase, catalytic core, N-terminal domain"/>
    <property type="match status" value="1"/>
</dbReference>